<dbReference type="InParanoid" id="A0A067MCD1"/>
<dbReference type="Gene3D" id="3.40.630.30">
    <property type="match status" value="1"/>
</dbReference>
<evidence type="ECO:0000259" key="12">
    <source>
        <dbReference type="PROSITE" id="PS51186"/>
    </source>
</evidence>
<accession>A0A067MCD1</accession>
<keyword evidence="8" id="KW-0539">Nucleus</keyword>
<keyword evidence="6" id="KW-0963">Cytoplasm</keyword>
<evidence type="ECO:0000256" key="2">
    <source>
        <dbReference type="ARBA" id="ARBA00004496"/>
    </source>
</evidence>
<dbReference type="InterPro" id="IPR039949">
    <property type="entry name" value="NAA40"/>
</dbReference>
<evidence type="ECO:0000313" key="13">
    <source>
        <dbReference type="EMBL" id="KDQ09251.1"/>
    </source>
</evidence>
<evidence type="ECO:0000256" key="9">
    <source>
        <dbReference type="ARBA" id="ARBA00023315"/>
    </source>
</evidence>
<evidence type="ECO:0000256" key="1">
    <source>
        <dbReference type="ARBA" id="ARBA00004123"/>
    </source>
</evidence>
<dbReference type="HOGENOM" id="CLU_051699_1_0_1"/>
<feature type="domain" description="N-acetyltransferase" evidence="12">
    <location>
        <begin position="43"/>
        <end position="204"/>
    </location>
</feature>
<dbReference type="GO" id="GO:0010485">
    <property type="term" value="F:histone H4 acetyltransferase activity"/>
    <property type="evidence" value="ECO:0007669"/>
    <property type="project" value="InterPro"/>
</dbReference>
<dbReference type="GO" id="GO:0005737">
    <property type="term" value="C:cytoplasm"/>
    <property type="evidence" value="ECO:0007669"/>
    <property type="project" value="UniProtKB-SubCell"/>
</dbReference>
<dbReference type="GO" id="GO:0043998">
    <property type="term" value="F:histone H2A acetyltransferase activity"/>
    <property type="evidence" value="ECO:0007669"/>
    <property type="project" value="InterPro"/>
</dbReference>
<comment type="similarity">
    <text evidence="3">Belongs to the acetyltransferase family. NAA40 subfamily.</text>
</comment>
<organism evidence="13 14">
    <name type="scientific">Botryobasidium botryosum (strain FD-172 SS1)</name>
    <dbReference type="NCBI Taxonomy" id="930990"/>
    <lineage>
        <taxon>Eukaryota</taxon>
        <taxon>Fungi</taxon>
        <taxon>Dikarya</taxon>
        <taxon>Basidiomycota</taxon>
        <taxon>Agaricomycotina</taxon>
        <taxon>Agaricomycetes</taxon>
        <taxon>Cantharellales</taxon>
        <taxon>Botryobasidiaceae</taxon>
        <taxon>Botryobasidium</taxon>
    </lineage>
</organism>
<dbReference type="PANTHER" id="PTHR20531:SF1">
    <property type="entry name" value="N-ALPHA-ACETYLTRANSFERASE 40"/>
    <property type="match status" value="1"/>
</dbReference>
<evidence type="ECO:0000313" key="14">
    <source>
        <dbReference type="Proteomes" id="UP000027195"/>
    </source>
</evidence>
<gene>
    <name evidence="13" type="ORF">BOTBODRAFT_531168</name>
</gene>
<name>A0A067MCD1_BOTB1</name>
<dbReference type="STRING" id="930990.A0A067MCD1"/>
<dbReference type="GO" id="GO:0005634">
    <property type="term" value="C:nucleus"/>
    <property type="evidence" value="ECO:0007669"/>
    <property type="project" value="UniProtKB-SubCell"/>
</dbReference>
<comment type="catalytic activity">
    <reaction evidence="10">
        <text>N-terminal L-seryl-[histone H2A] + acetyl-CoA = N-terminal N(alpha)-acetyl-L-seryl-[histone H2A] + CoA + H(+)</text>
        <dbReference type="Rhea" id="RHEA:50600"/>
        <dbReference type="Rhea" id="RHEA-COMP:12742"/>
        <dbReference type="Rhea" id="RHEA-COMP:12744"/>
        <dbReference type="ChEBI" id="CHEBI:15378"/>
        <dbReference type="ChEBI" id="CHEBI:57287"/>
        <dbReference type="ChEBI" id="CHEBI:57288"/>
        <dbReference type="ChEBI" id="CHEBI:64738"/>
        <dbReference type="ChEBI" id="CHEBI:83690"/>
        <dbReference type="EC" id="2.3.1.257"/>
    </reaction>
</comment>
<proteinExistence type="inferred from homology"/>
<comment type="catalytic activity">
    <reaction evidence="11">
        <text>N-terminal L-seryl-[histone H4] + acetyl-CoA = N-terminal N(alpha)-acetyl-L-seryl-[histone H4] + CoA + H(+)</text>
        <dbReference type="Rhea" id="RHEA:50596"/>
        <dbReference type="Rhea" id="RHEA-COMP:12740"/>
        <dbReference type="Rhea" id="RHEA-COMP:12743"/>
        <dbReference type="ChEBI" id="CHEBI:15378"/>
        <dbReference type="ChEBI" id="CHEBI:57287"/>
        <dbReference type="ChEBI" id="CHEBI:57288"/>
        <dbReference type="ChEBI" id="CHEBI:64738"/>
        <dbReference type="ChEBI" id="CHEBI:83690"/>
        <dbReference type="EC" id="2.3.1.257"/>
    </reaction>
</comment>
<dbReference type="OrthoDB" id="424551at2759"/>
<protein>
    <recommendedName>
        <fullName evidence="5">N-alpha-acetyltransferase 40</fullName>
        <ecNumber evidence="4">2.3.1.257</ecNumber>
    </recommendedName>
</protein>
<dbReference type="CDD" id="cd04301">
    <property type="entry name" value="NAT_SF"/>
    <property type="match status" value="1"/>
</dbReference>
<dbReference type="SUPFAM" id="SSF55729">
    <property type="entry name" value="Acyl-CoA N-acyltransferases (Nat)"/>
    <property type="match status" value="1"/>
</dbReference>
<dbReference type="EC" id="2.3.1.257" evidence="4"/>
<dbReference type="PROSITE" id="PS51186">
    <property type="entry name" value="GNAT"/>
    <property type="match status" value="1"/>
</dbReference>
<sequence length="219" mass="25283">MVSLVQLACKASSEELQTGLGTSRAFGGKQYAFNILRASELSVPLRQKIWALFEENMHGYTSSTTFEWNPPSKKKELFHRNSRYLCVSSQGVGESEERVLVAFTMFRFDWEDTTEEKVYQEVLYLYELQVSQGYRKLGLGRVLIRDLEAIGIRWQMKKIMLTVLKANQGAILFYDKMGFNLDPISPDFVDPTSTGNNEEEEWVDEDEDCDYKILSKVLR</sequence>
<dbReference type="FunCoup" id="A0A067MCD1">
    <property type="interactions" value="653"/>
</dbReference>
<evidence type="ECO:0000256" key="10">
    <source>
        <dbReference type="ARBA" id="ARBA00047821"/>
    </source>
</evidence>
<evidence type="ECO:0000256" key="4">
    <source>
        <dbReference type="ARBA" id="ARBA00012950"/>
    </source>
</evidence>
<evidence type="ECO:0000256" key="6">
    <source>
        <dbReference type="ARBA" id="ARBA00022490"/>
    </source>
</evidence>
<dbReference type="EMBL" id="KL198080">
    <property type="protein sequence ID" value="KDQ09251.1"/>
    <property type="molecule type" value="Genomic_DNA"/>
</dbReference>
<reference evidence="14" key="1">
    <citation type="journal article" date="2014" name="Proc. Natl. Acad. Sci. U.S.A.">
        <title>Extensive sampling of basidiomycete genomes demonstrates inadequacy of the white-rot/brown-rot paradigm for wood decay fungi.</title>
        <authorList>
            <person name="Riley R."/>
            <person name="Salamov A.A."/>
            <person name="Brown D.W."/>
            <person name="Nagy L.G."/>
            <person name="Floudas D."/>
            <person name="Held B.W."/>
            <person name="Levasseur A."/>
            <person name="Lombard V."/>
            <person name="Morin E."/>
            <person name="Otillar R."/>
            <person name="Lindquist E.A."/>
            <person name="Sun H."/>
            <person name="LaButti K.M."/>
            <person name="Schmutz J."/>
            <person name="Jabbour D."/>
            <person name="Luo H."/>
            <person name="Baker S.E."/>
            <person name="Pisabarro A.G."/>
            <person name="Walton J.D."/>
            <person name="Blanchette R.A."/>
            <person name="Henrissat B."/>
            <person name="Martin F."/>
            <person name="Cullen D."/>
            <person name="Hibbett D.S."/>
            <person name="Grigoriev I.V."/>
        </authorList>
    </citation>
    <scope>NUCLEOTIDE SEQUENCE [LARGE SCALE GENOMIC DNA]</scope>
    <source>
        <strain evidence="14">FD-172 SS1</strain>
    </source>
</reference>
<comment type="subcellular location">
    <subcellularLocation>
        <location evidence="2">Cytoplasm</location>
    </subcellularLocation>
    <subcellularLocation>
        <location evidence="1">Nucleus</location>
    </subcellularLocation>
</comment>
<dbReference type="InterPro" id="IPR016181">
    <property type="entry name" value="Acyl_CoA_acyltransferase"/>
</dbReference>
<dbReference type="GO" id="GO:1990189">
    <property type="term" value="F:protein N-terminal-serine acetyltransferase activity"/>
    <property type="evidence" value="ECO:0007669"/>
    <property type="project" value="UniProtKB-EC"/>
</dbReference>
<dbReference type="Pfam" id="PF00583">
    <property type="entry name" value="Acetyltransf_1"/>
    <property type="match status" value="1"/>
</dbReference>
<evidence type="ECO:0000256" key="11">
    <source>
        <dbReference type="ARBA" id="ARBA00049524"/>
    </source>
</evidence>
<dbReference type="PANTHER" id="PTHR20531">
    <property type="entry name" value="N-ALPHA-ACETYLTRANSFERASE 40"/>
    <property type="match status" value="1"/>
</dbReference>
<keyword evidence="7" id="KW-0808">Transferase</keyword>
<dbReference type="AlphaFoldDB" id="A0A067MCD1"/>
<dbReference type="Proteomes" id="UP000027195">
    <property type="component" value="Unassembled WGS sequence"/>
</dbReference>
<dbReference type="InterPro" id="IPR000182">
    <property type="entry name" value="GNAT_dom"/>
</dbReference>
<evidence type="ECO:0000256" key="8">
    <source>
        <dbReference type="ARBA" id="ARBA00023242"/>
    </source>
</evidence>
<keyword evidence="9" id="KW-0012">Acyltransferase</keyword>
<evidence type="ECO:0000256" key="3">
    <source>
        <dbReference type="ARBA" id="ARBA00008870"/>
    </source>
</evidence>
<evidence type="ECO:0000256" key="5">
    <source>
        <dbReference type="ARBA" id="ARBA00015043"/>
    </source>
</evidence>
<evidence type="ECO:0000256" key="7">
    <source>
        <dbReference type="ARBA" id="ARBA00022679"/>
    </source>
</evidence>
<keyword evidence="14" id="KW-1185">Reference proteome</keyword>